<feature type="region of interest" description="Disordered" evidence="4">
    <location>
        <begin position="54"/>
        <end position="75"/>
    </location>
</feature>
<dbReference type="AlphaFoldDB" id="A0A0E0BDI3"/>
<organism evidence="5">
    <name type="scientific">Oryza glumipatula</name>
    <dbReference type="NCBI Taxonomy" id="40148"/>
    <lineage>
        <taxon>Eukaryota</taxon>
        <taxon>Viridiplantae</taxon>
        <taxon>Streptophyta</taxon>
        <taxon>Embryophyta</taxon>
        <taxon>Tracheophyta</taxon>
        <taxon>Spermatophyta</taxon>
        <taxon>Magnoliopsida</taxon>
        <taxon>Liliopsida</taxon>
        <taxon>Poales</taxon>
        <taxon>Poaceae</taxon>
        <taxon>BOP clade</taxon>
        <taxon>Oryzoideae</taxon>
        <taxon>Oryzeae</taxon>
        <taxon>Oryzinae</taxon>
        <taxon>Oryza</taxon>
    </lineage>
</organism>
<feature type="short sequence motif" description="VHIID" evidence="3">
    <location>
        <begin position="406"/>
        <end position="410"/>
    </location>
</feature>
<dbReference type="STRING" id="40148.A0A0E0BDI3"/>
<keyword evidence="6" id="KW-1185">Reference proteome</keyword>
<evidence type="ECO:0000256" key="3">
    <source>
        <dbReference type="PROSITE-ProRule" id="PRU01191"/>
    </source>
</evidence>
<proteinExistence type="inferred from homology"/>
<feature type="region of interest" description="SAW" evidence="3">
    <location>
        <begin position="582"/>
        <end position="658"/>
    </location>
</feature>
<reference evidence="5" key="1">
    <citation type="submission" date="2015-04" db="UniProtKB">
        <authorList>
            <consortium name="EnsemblPlants"/>
        </authorList>
    </citation>
    <scope>IDENTIFICATION</scope>
</reference>
<accession>A0A0E0BDI3</accession>
<dbReference type="Proteomes" id="UP000026961">
    <property type="component" value="Chromosome 10"/>
</dbReference>
<keyword evidence="1" id="KW-0805">Transcription regulation</keyword>
<dbReference type="HOGENOM" id="CLU_013139_1_0_1"/>
<dbReference type="Gramene" id="OGLUM10G17950.1">
    <property type="protein sequence ID" value="OGLUM10G17950.1"/>
    <property type="gene ID" value="OGLUM10G17950"/>
</dbReference>
<evidence type="ECO:0000313" key="6">
    <source>
        <dbReference type="Proteomes" id="UP000026961"/>
    </source>
</evidence>
<dbReference type="PANTHER" id="PTHR31636">
    <property type="entry name" value="OSJNBA0084A10.13 PROTEIN-RELATED"/>
    <property type="match status" value="1"/>
</dbReference>
<evidence type="ECO:0000256" key="4">
    <source>
        <dbReference type="SAM" id="MobiDB-lite"/>
    </source>
</evidence>
<sequence>MPFGGSAREGHAGTLLQHHLIHGVGLAAAGKLVSSSSAAAAAAAGAGGFWEPRSVLDHRHSPSPSPPTSASTLSSPLADVAALAGANAKNVSVSPPPPGWVTGGGGGGGEEVVAAKEEWVHQLTPLDMGLGAGEGWDAAGNVLSDAAAAATSGMAPDNTFLRWIIGGGEDASAAMAGVMDPPVLELDHGGGGGAAPAAFGPFAPPPAMEDTKPVVPFAAGHPPPNFLLQHHHHHPQPHAAFFGAHHPSFDAAPPPSKRHHPMAAAPAPKLPPFPAGGFVPALKPKAEAANDEAAAAVEQLAEAAKLAEAGDAFGAREILARLNYRLPAAPTAGTPLLRSAFYFKEALRLALSPTGDAPAPSASTPYDVVVKLGAYKAFSEVSPVLQFAHLTCVQAVLDELGGAGCIHVLDFDIGMGEQWASLMQELAQRRPAAALKVTALVSPASHHPLELQLIHENLSGFAAELGVFFHFTVFNIDTLDPAELLAIATAGDAVAVHLPVGPAHAAATPAVLRLVKRLGAKVVVSVDRGCDRSDLPFAAHLFHSFHSAVYLLESIDAVGTDPDTASKIERYLIHPAIEQCVVARHRAASAMDKAPPPPWRAAFAAAGFAPVQATTFAESQAESLLSKVHVRGFRVEKRAGSLCLYWQRGELVSVSAWRCRVPCRNGVVLLLPLPVLEMQRKGGNHGVKRPCFTEMAAKHLRVRTGTSRTAAATLDGYTTLTWDSAPEWPWHRMHKPDRLRWAHWRVTGEPQCAAGAVAIGQASGHTGVRDTAGANWQETCIVVTEMDVKLADKFRKKWYHSSKLQSKNVVCAGDSQSAQGQEFTLFPPPTSAHFSRSLVSHLQPLKYHESIAERRCTVGLIKQDLKVQNQGGESEASRHKGLQISFRQVQISLRKPNRKCKHSGQTVKLINENCYYLSTKRNNLKMKEVNYRCYIYAEELHPLKVMFRNTQAKICQIDVQKS</sequence>
<evidence type="ECO:0000256" key="1">
    <source>
        <dbReference type="ARBA" id="ARBA00023015"/>
    </source>
</evidence>
<evidence type="ECO:0000256" key="2">
    <source>
        <dbReference type="ARBA" id="ARBA00023163"/>
    </source>
</evidence>
<comment type="caution">
    <text evidence="3">Lacks conserved residue(s) required for the propagation of feature annotation.</text>
</comment>
<dbReference type="InterPro" id="IPR005202">
    <property type="entry name" value="TF_GRAS"/>
</dbReference>
<protein>
    <submittedName>
        <fullName evidence="5">Uncharacterized protein</fullName>
    </submittedName>
</protein>
<dbReference type="PROSITE" id="PS50985">
    <property type="entry name" value="GRAS"/>
    <property type="match status" value="1"/>
</dbReference>
<dbReference type="EnsemblPlants" id="OGLUM10G17950.1">
    <property type="protein sequence ID" value="OGLUM10G17950.1"/>
    <property type="gene ID" value="OGLUM10G17950"/>
</dbReference>
<comment type="similarity">
    <text evidence="3">Belongs to the GRAS family.</text>
</comment>
<keyword evidence="2" id="KW-0804">Transcription</keyword>
<dbReference type="Pfam" id="PF03514">
    <property type="entry name" value="GRAS"/>
    <property type="match status" value="1"/>
</dbReference>
<name>A0A0E0BDI3_9ORYZ</name>
<dbReference type="eggNOG" id="ENOG502QQQC">
    <property type="taxonomic scope" value="Eukaryota"/>
</dbReference>
<reference evidence="5" key="2">
    <citation type="submission" date="2018-05" db="EMBL/GenBank/DDBJ databases">
        <title>OgluRS3 (Oryza glumaepatula Reference Sequence Version 3).</title>
        <authorList>
            <person name="Zhang J."/>
            <person name="Kudrna D."/>
            <person name="Lee S."/>
            <person name="Talag J."/>
            <person name="Welchert J."/>
            <person name="Wing R.A."/>
        </authorList>
    </citation>
    <scope>NUCLEOTIDE SEQUENCE [LARGE SCALE GENOMIC DNA]</scope>
</reference>
<evidence type="ECO:0000313" key="5">
    <source>
        <dbReference type="EnsemblPlants" id="OGLUM10G17950.1"/>
    </source>
</evidence>